<organism evidence="1 2">
    <name type="scientific">Armillaria gallica</name>
    <name type="common">Bulbous honey fungus</name>
    <name type="synonym">Armillaria bulbosa</name>
    <dbReference type="NCBI Taxonomy" id="47427"/>
    <lineage>
        <taxon>Eukaryota</taxon>
        <taxon>Fungi</taxon>
        <taxon>Dikarya</taxon>
        <taxon>Basidiomycota</taxon>
        <taxon>Agaricomycotina</taxon>
        <taxon>Agaricomycetes</taxon>
        <taxon>Agaricomycetidae</taxon>
        <taxon>Agaricales</taxon>
        <taxon>Marasmiineae</taxon>
        <taxon>Physalacriaceae</taxon>
        <taxon>Armillaria</taxon>
    </lineage>
</organism>
<dbReference type="InParanoid" id="A0A2H3DKV7"/>
<proteinExistence type="predicted"/>
<name>A0A2H3DKV7_ARMGA</name>
<evidence type="ECO:0000313" key="2">
    <source>
        <dbReference type="Proteomes" id="UP000217790"/>
    </source>
</evidence>
<dbReference type="Proteomes" id="UP000217790">
    <property type="component" value="Unassembled WGS sequence"/>
</dbReference>
<dbReference type="EMBL" id="KZ293668">
    <property type="protein sequence ID" value="PBK89707.1"/>
    <property type="molecule type" value="Genomic_DNA"/>
</dbReference>
<gene>
    <name evidence="1" type="ORF">ARMGADRAFT_1167463</name>
</gene>
<accession>A0A2H3DKV7</accession>
<evidence type="ECO:0000313" key="1">
    <source>
        <dbReference type="EMBL" id="PBK89707.1"/>
    </source>
</evidence>
<dbReference type="OrthoDB" id="2662290at2759"/>
<dbReference type="OMA" id="HYRKERH"/>
<protein>
    <submittedName>
        <fullName evidence="1">Uncharacterized protein</fullName>
    </submittedName>
</protein>
<dbReference type="AlphaFoldDB" id="A0A2H3DKV7"/>
<sequence length="296" mass="33299">MAALAPLKVPSIYPSLMLRRGHGYPLWLPEPISNLPPDCVRHGTQIGDLGYLADNGGFDYLFNVLKDAEDPDNLSVPPGFVPLKMDPGIREELEFHDKNSMVTMSGVEQRSAGVFFKSTSSITRGAVLTLPDGAERYDCEHPGILGEYAAANAHSWYKYYNGKDQGMAIRNGTLYLVTGCDKARSWSAKRYAHSSASTFALARIFHYRKERHLVSGVDERSHEREMTPDARANQTIFLRGYSISVRTKNWMLGNRDVFPYQYSSLWTGKEHPDGRPSASVNDYSWRLLWCHCCGHS</sequence>
<reference evidence="2" key="1">
    <citation type="journal article" date="2017" name="Nat. Ecol. Evol.">
        <title>Genome expansion and lineage-specific genetic innovations in the forest pathogenic fungi Armillaria.</title>
        <authorList>
            <person name="Sipos G."/>
            <person name="Prasanna A.N."/>
            <person name="Walter M.C."/>
            <person name="O'Connor E."/>
            <person name="Balint B."/>
            <person name="Krizsan K."/>
            <person name="Kiss B."/>
            <person name="Hess J."/>
            <person name="Varga T."/>
            <person name="Slot J."/>
            <person name="Riley R."/>
            <person name="Boka B."/>
            <person name="Rigling D."/>
            <person name="Barry K."/>
            <person name="Lee J."/>
            <person name="Mihaltcheva S."/>
            <person name="LaButti K."/>
            <person name="Lipzen A."/>
            <person name="Waldron R."/>
            <person name="Moloney N.M."/>
            <person name="Sperisen C."/>
            <person name="Kredics L."/>
            <person name="Vagvoelgyi C."/>
            <person name="Patrignani A."/>
            <person name="Fitzpatrick D."/>
            <person name="Nagy I."/>
            <person name="Doyle S."/>
            <person name="Anderson J.B."/>
            <person name="Grigoriev I.V."/>
            <person name="Gueldener U."/>
            <person name="Muensterkoetter M."/>
            <person name="Nagy L.G."/>
        </authorList>
    </citation>
    <scope>NUCLEOTIDE SEQUENCE [LARGE SCALE GENOMIC DNA]</scope>
    <source>
        <strain evidence="2">Ar21-2</strain>
    </source>
</reference>
<keyword evidence="2" id="KW-1185">Reference proteome</keyword>